<dbReference type="AlphaFoldDB" id="A0A8J8NHL6"/>
<dbReference type="SUPFAM" id="SSF49899">
    <property type="entry name" value="Concanavalin A-like lectins/glucanases"/>
    <property type="match status" value="1"/>
</dbReference>
<proteinExistence type="predicted"/>
<organism evidence="1 2">
    <name type="scientific">Halteria grandinella</name>
    <dbReference type="NCBI Taxonomy" id="5974"/>
    <lineage>
        <taxon>Eukaryota</taxon>
        <taxon>Sar</taxon>
        <taxon>Alveolata</taxon>
        <taxon>Ciliophora</taxon>
        <taxon>Intramacronucleata</taxon>
        <taxon>Spirotrichea</taxon>
        <taxon>Stichotrichia</taxon>
        <taxon>Sporadotrichida</taxon>
        <taxon>Halteriidae</taxon>
        <taxon>Halteria</taxon>
    </lineage>
</organism>
<accession>A0A8J8NHL6</accession>
<evidence type="ECO:0000313" key="2">
    <source>
        <dbReference type="Proteomes" id="UP000785679"/>
    </source>
</evidence>
<protein>
    <submittedName>
        <fullName evidence="1">Uncharacterized protein</fullName>
    </submittedName>
</protein>
<dbReference type="EMBL" id="RRYP01016590">
    <property type="protein sequence ID" value="TNV74859.1"/>
    <property type="molecule type" value="Genomic_DNA"/>
</dbReference>
<reference evidence="1" key="1">
    <citation type="submission" date="2019-06" db="EMBL/GenBank/DDBJ databases">
        <authorList>
            <person name="Zheng W."/>
        </authorList>
    </citation>
    <scope>NUCLEOTIDE SEQUENCE</scope>
    <source>
        <strain evidence="1">QDHG01</strain>
    </source>
</reference>
<dbReference type="Gene3D" id="2.60.120.200">
    <property type="match status" value="1"/>
</dbReference>
<dbReference type="Proteomes" id="UP000785679">
    <property type="component" value="Unassembled WGS sequence"/>
</dbReference>
<sequence length="399" mass="46248">MQDKTDNNNFAIQVRASSTQIKLYIDTTSKTMTFTGANGDWTIGAWRHVSVQLDSTQRVFMASLMFDFQTSGTYWPQKTGFYFKGDIEFGTSPAFALQELRIWNHFKSWEEIKLYAYTDMSEYHSGLLVSYWRLKPILNFQQLEDSSLNPQLSGTFSGGPLDFGYDESYPVVCKYQQVWDYTNKMCINIQASKQKIFKFNNVNSQLLTVDYGKVVVQWNIEFWFKPDLAINPSPILFDHSNMWVAIENSVDFKVYSKPSTSWPHQLQNFTFTKWNHILISFYDDPVDTTTYARYGVCLNYACIDDSVQFVKAGPKTYIVAPNYAGYLKEMRVWDWGDASTQNGFFKVALTDYMRFTWFSSDSDVFRHFMPESVSSFGLSFDSSYIPGGNYAPFKNAKWV</sequence>
<evidence type="ECO:0000313" key="1">
    <source>
        <dbReference type="EMBL" id="TNV74859.1"/>
    </source>
</evidence>
<keyword evidence="2" id="KW-1185">Reference proteome</keyword>
<dbReference type="InterPro" id="IPR013320">
    <property type="entry name" value="ConA-like_dom_sf"/>
</dbReference>
<gene>
    <name evidence="1" type="ORF">FGO68_gene14840</name>
</gene>
<name>A0A8J8NHL6_HALGN</name>
<comment type="caution">
    <text evidence="1">The sequence shown here is derived from an EMBL/GenBank/DDBJ whole genome shotgun (WGS) entry which is preliminary data.</text>
</comment>